<dbReference type="RefSeq" id="WP_145203823.1">
    <property type="nucleotide sequence ID" value="NZ_CP036434.1"/>
</dbReference>
<sequence length="293" mass="32476">MTTASTGRPLIERRPRTTKSDELLDQLYAGEISLSSGTDSARTLARDAMEAVRAAFADVGDPALAQYELSNEDFFARVKTLRRAFYIEPFWRERVIATIVAAGLDPERTAYDPLKLRVVQSGGARNPAAAPVFQAHRDVWYSHPSCLVTWWIALHDAGEAETFTFYPHYLERPAPNDSERFDYRDWVKDGPDLKIGWQDIEAGRKAVFPSLTGEIESSPEAELGFRPGEGDELLFAGAHLHRTLAHESGRTRFSVDFRVIDTVHAAEGIGAPLVDARCLGSAVADYLPLSGVR</sequence>
<dbReference type="Gene3D" id="2.60.120.620">
    <property type="entry name" value="q2cbj1_9rhob like domain"/>
    <property type="match status" value="1"/>
</dbReference>
<evidence type="ECO:0000313" key="1">
    <source>
        <dbReference type="EMBL" id="QDV09447.1"/>
    </source>
</evidence>
<dbReference type="Proteomes" id="UP000320390">
    <property type="component" value="Chromosome"/>
</dbReference>
<keyword evidence="2" id="KW-1185">Reference proteome</keyword>
<protein>
    <recommendedName>
        <fullName evidence="3">Phytanoyl-CoA dioxygenase (PhyH)</fullName>
    </recommendedName>
</protein>
<evidence type="ECO:0000313" key="2">
    <source>
        <dbReference type="Proteomes" id="UP000320390"/>
    </source>
</evidence>
<gene>
    <name evidence="1" type="ORF">Poly30_50050</name>
</gene>
<reference evidence="1 2" key="1">
    <citation type="submission" date="2019-02" db="EMBL/GenBank/DDBJ databases">
        <title>Deep-cultivation of Planctomycetes and their phenomic and genomic characterization uncovers novel biology.</title>
        <authorList>
            <person name="Wiegand S."/>
            <person name="Jogler M."/>
            <person name="Boedeker C."/>
            <person name="Pinto D."/>
            <person name="Vollmers J."/>
            <person name="Rivas-Marin E."/>
            <person name="Kohn T."/>
            <person name="Peeters S.H."/>
            <person name="Heuer A."/>
            <person name="Rast P."/>
            <person name="Oberbeckmann S."/>
            <person name="Bunk B."/>
            <person name="Jeske O."/>
            <person name="Meyerdierks A."/>
            <person name="Storesund J.E."/>
            <person name="Kallscheuer N."/>
            <person name="Luecker S."/>
            <person name="Lage O.M."/>
            <person name="Pohl T."/>
            <person name="Merkel B.J."/>
            <person name="Hornburger P."/>
            <person name="Mueller R.-W."/>
            <person name="Bruemmer F."/>
            <person name="Labrenz M."/>
            <person name="Spormann A.M."/>
            <person name="Op den Camp H."/>
            <person name="Overmann J."/>
            <person name="Amann R."/>
            <person name="Jetten M.S.M."/>
            <person name="Mascher T."/>
            <person name="Medema M.H."/>
            <person name="Devos D.P."/>
            <person name="Kaster A.-K."/>
            <person name="Ovreas L."/>
            <person name="Rohde M."/>
            <person name="Galperin M.Y."/>
            <person name="Jogler C."/>
        </authorList>
    </citation>
    <scope>NUCLEOTIDE SEQUENCE [LARGE SCALE GENOMIC DNA]</scope>
    <source>
        <strain evidence="1 2">Poly30</strain>
    </source>
</reference>
<proteinExistence type="predicted"/>
<evidence type="ECO:0008006" key="3">
    <source>
        <dbReference type="Google" id="ProtNLM"/>
    </source>
</evidence>
<name>A0A518EZD0_9BACT</name>
<dbReference type="AlphaFoldDB" id="A0A518EZD0"/>
<accession>A0A518EZD0</accession>
<organism evidence="1 2">
    <name type="scientific">Saltatorellus ferox</name>
    <dbReference type="NCBI Taxonomy" id="2528018"/>
    <lineage>
        <taxon>Bacteria</taxon>
        <taxon>Pseudomonadati</taxon>
        <taxon>Planctomycetota</taxon>
        <taxon>Planctomycetia</taxon>
        <taxon>Planctomycetia incertae sedis</taxon>
        <taxon>Saltatorellus</taxon>
    </lineage>
</organism>
<dbReference type="SUPFAM" id="SSF51197">
    <property type="entry name" value="Clavaminate synthase-like"/>
    <property type="match status" value="1"/>
</dbReference>
<dbReference type="EMBL" id="CP036434">
    <property type="protein sequence ID" value="QDV09447.1"/>
    <property type="molecule type" value="Genomic_DNA"/>
</dbReference>
<dbReference type="OrthoDB" id="321649at2"/>